<evidence type="ECO:0000313" key="3">
    <source>
        <dbReference type="Proteomes" id="UP000765509"/>
    </source>
</evidence>
<gene>
    <name evidence="2" type="ORF">O181_014131</name>
</gene>
<sequence length="149" mass="17081">MLPPPSKFNQKGELGIFIGYGEGHQTYWILNLDTGNVKISHNVKFNNNIFPAFSYLYSNKADTFKISDNLCLPFINFNVKISNISYPTKENPTQMSNTLADEESEIPIQPIDHGFPIESTTLEENTTNQTKLPNYKGYIWTKERINRSK</sequence>
<dbReference type="Proteomes" id="UP000765509">
    <property type="component" value="Unassembled WGS sequence"/>
</dbReference>
<comment type="caution">
    <text evidence="2">The sequence shown here is derived from an EMBL/GenBank/DDBJ whole genome shotgun (WGS) entry which is preliminary data.</text>
</comment>
<dbReference type="OrthoDB" id="2516903at2759"/>
<keyword evidence="3" id="KW-1185">Reference proteome</keyword>
<dbReference type="AlphaFoldDB" id="A0A9Q3GNV9"/>
<organism evidence="2 3">
    <name type="scientific">Austropuccinia psidii MF-1</name>
    <dbReference type="NCBI Taxonomy" id="1389203"/>
    <lineage>
        <taxon>Eukaryota</taxon>
        <taxon>Fungi</taxon>
        <taxon>Dikarya</taxon>
        <taxon>Basidiomycota</taxon>
        <taxon>Pucciniomycotina</taxon>
        <taxon>Pucciniomycetes</taxon>
        <taxon>Pucciniales</taxon>
        <taxon>Sphaerophragmiaceae</taxon>
        <taxon>Austropuccinia</taxon>
    </lineage>
</organism>
<feature type="domain" description="Retroviral polymerase SH3-like" evidence="1">
    <location>
        <begin position="5"/>
        <end position="52"/>
    </location>
</feature>
<reference evidence="2" key="1">
    <citation type="submission" date="2021-03" db="EMBL/GenBank/DDBJ databases">
        <title>Draft genome sequence of rust myrtle Austropuccinia psidii MF-1, a brazilian biotype.</title>
        <authorList>
            <person name="Quecine M.C."/>
            <person name="Pachon D.M.R."/>
            <person name="Bonatelli M.L."/>
            <person name="Correr F.H."/>
            <person name="Franceschini L.M."/>
            <person name="Leite T.F."/>
            <person name="Margarido G.R.A."/>
            <person name="Almeida C.A."/>
            <person name="Ferrarezi J.A."/>
            <person name="Labate C.A."/>
        </authorList>
    </citation>
    <scope>NUCLEOTIDE SEQUENCE</scope>
    <source>
        <strain evidence="2">MF-1</strain>
    </source>
</reference>
<dbReference type="InterPro" id="IPR057670">
    <property type="entry name" value="SH3_retrovirus"/>
</dbReference>
<dbReference type="Pfam" id="PF25597">
    <property type="entry name" value="SH3_retrovirus"/>
    <property type="match status" value="1"/>
</dbReference>
<evidence type="ECO:0000313" key="2">
    <source>
        <dbReference type="EMBL" id="MBW0474416.1"/>
    </source>
</evidence>
<accession>A0A9Q3GNV9</accession>
<evidence type="ECO:0000259" key="1">
    <source>
        <dbReference type="Pfam" id="PF25597"/>
    </source>
</evidence>
<proteinExistence type="predicted"/>
<name>A0A9Q3GNV9_9BASI</name>
<dbReference type="EMBL" id="AVOT02003731">
    <property type="protein sequence ID" value="MBW0474416.1"/>
    <property type="molecule type" value="Genomic_DNA"/>
</dbReference>
<protein>
    <recommendedName>
        <fullName evidence="1">Retroviral polymerase SH3-like domain-containing protein</fullName>
    </recommendedName>
</protein>